<accession>A0A3R9IU75</accession>
<organism evidence="1 2">
    <name type="scientific">Streptococcus mitis</name>
    <dbReference type="NCBI Taxonomy" id="28037"/>
    <lineage>
        <taxon>Bacteria</taxon>
        <taxon>Bacillati</taxon>
        <taxon>Bacillota</taxon>
        <taxon>Bacilli</taxon>
        <taxon>Lactobacillales</taxon>
        <taxon>Streptococcaceae</taxon>
        <taxon>Streptococcus</taxon>
        <taxon>Streptococcus mitis group</taxon>
    </lineage>
</organism>
<proteinExistence type="predicted"/>
<dbReference type="EMBL" id="RJNW01000001">
    <property type="protein sequence ID" value="RSI88484.1"/>
    <property type="molecule type" value="Genomic_DNA"/>
</dbReference>
<evidence type="ECO:0000313" key="1">
    <source>
        <dbReference type="EMBL" id="RSI88484.1"/>
    </source>
</evidence>
<name>A0A3R9IU75_STRMT</name>
<sequence length="162" mass="18341">MKILAIDPGSAKAVDSTNGIVLLDNAKLVNHWVVPSAKIHDIRKWFEEVGRFLQADVVVIEKFEVRDNDKSKDNSVLETIDLFQIIFPKSVLQNNAGYKSDIPDDLLKILGLWKFEKSHHQDVRAAARLGLFWAMRNDIEEVIQDIGKVVSKYNDNAKKVAS</sequence>
<reference evidence="1 2" key="1">
    <citation type="submission" date="2018-11" db="EMBL/GenBank/DDBJ databases">
        <title>Species Designations Belie Phenotypic and Genotypic Heterogeneity in Oral Streptococci.</title>
        <authorList>
            <person name="Velsko I."/>
        </authorList>
    </citation>
    <scope>NUCLEOTIDE SEQUENCE [LARGE SCALE GENOMIC DNA]</scope>
    <source>
        <strain evidence="1 2">KLC01</strain>
    </source>
</reference>
<protein>
    <submittedName>
        <fullName evidence="1">Uncharacterized protein</fullName>
    </submittedName>
</protein>
<evidence type="ECO:0000313" key="2">
    <source>
        <dbReference type="Proteomes" id="UP000278063"/>
    </source>
</evidence>
<dbReference type="Proteomes" id="UP000278063">
    <property type="component" value="Unassembled WGS sequence"/>
</dbReference>
<gene>
    <name evidence="1" type="ORF">D8849_02140</name>
</gene>
<dbReference type="RefSeq" id="WP_125386058.1">
    <property type="nucleotide sequence ID" value="NZ_RJNW01000001.1"/>
</dbReference>
<dbReference type="AlphaFoldDB" id="A0A3R9IU75"/>
<comment type="caution">
    <text evidence="1">The sequence shown here is derived from an EMBL/GenBank/DDBJ whole genome shotgun (WGS) entry which is preliminary data.</text>
</comment>